<dbReference type="Gene3D" id="3.60.15.10">
    <property type="entry name" value="Ribonuclease Z/Hydroxyacylglutathione hydrolase-like"/>
    <property type="match status" value="1"/>
</dbReference>
<dbReference type="InterPro" id="IPR051013">
    <property type="entry name" value="MBL_superfamily_lactonases"/>
</dbReference>
<proteinExistence type="inferred from homology"/>
<dbReference type="InterPro" id="IPR001279">
    <property type="entry name" value="Metallo-B-lactamas"/>
</dbReference>
<reference evidence="8" key="1">
    <citation type="submission" date="2023-08" db="EMBL/GenBank/DDBJ databases">
        <title>Rhodospirillaceae gen. nov., a novel taxon isolated from the Yangtze River Yuezi River estuary sludge.</title>
        <authorList>
            <person name="Ruan L."/>
        </authorList>
    </citation>
    <scope>NUCLEOTIDE SEQUENCE [LARGE SCALE GENOMIC DNA]</scope>
    <source>
        <strain evidence="8">R-7</strain>
    </source>
</reference>
<sequence>MSDYSIWVLEYGAVPNAPKGVTVHGTFNQGTVKLPYCYVVIKGRGHVAMVDVGYNNKDYGKVIADNYGVQNWHAPAPVLAEVGVKPEQVTEAFITHAHFDHMGNTDDFPKATFYVQEREISKWIWSLSLNRKFRWLNAATDPGDIMRVVDLARQGRLVSVQGDRPDAIPGIDLHEAFDTHTWGSMFVNVRNDGKAGSEDCWVFAGDLIYSYANLEGFEPNDPQYIPIGLATGSQTNVMLKIEEMIKLAHGQVKRVIPIHDEALKDMFPSRITAKGLRITELALAKGDTSRVH</sequence>
<comment type="similarity">
    <text evidence="2">Belongs to the metallo-beta-lactamase superfamily.</text>
</comment>
<keyword evidence="8" id="KW-1185">Reference proteome</keyword>
<accession>A0ABU0YTS0</accession>
<dbReference type="SUPFAM" id="SSF56281">
    <property type="entry name" value="Metallo-hydrolase/oxidoreductase"/>
    <property type="match status" value="1"/>
</dbReference>
<dbReference type="CDD" id="cd07729">
    <property type="entry name" value="AHL_lactonase_MBL-fold"/>
    <property type="match status" value="1"/>
</dbReference>
<dbReference type="PANTHER" id="PTHR42978:SF7">
    <property type="entry name" value="METALLO-HYDROLASE RV2300C-RELATED"/>
    <property type="match status" value="1"/>
</dbReference>
<protein>
    <submittedName>
        <fullName evidence="7">N-acyl homoserine lactonase family protein</fullName>
    </submittedName>
</protein>
<evidence type="ECO:0000256" key="4">
    <source>
        <dbReference type="ARBA" id="ARBA00022801"/>
    </source>
</evidence>
<keyword evidence="5" id="KW-0862">Zinc</keyword>
<evidence type="ECO:0000313" key="7">
    <source>
        <dbReference type="EMBL" id="MDQ7251122.1"/>
    </source>
</evidence>
<comment type="cofactor">
    <cofactor evidence="1">
        <name>Zn(2+)</name>
        <dbReference type="ChEBI" id="CHEBI:29105"/>
    </cofactor>
</comment>
<keyword evidence="4" id="KW-0378">Hydrolase</keyword>
<evidence type="ECO:0000256" key="1">
    <source>
        <dbReference type="ARBA" id="ARBA00001947"/>
    </source>
</evidence>
<dbReference type="SMART" id="SM00849">
    <property type="entry name" value="Lactamase_B"/>
    <property type="match status" value="1"/>
</dbReference>
<evidence type="ECO:0000256" key="5">
    <source>
        <dbReference type="ARBA" id="ARBA00022833"/>
    </source>
</evidence>
<dbReference type="RefSeq" id="WP_379961181.1">
    <property type="nucleotide sequence ID" value="NZ_JAUYVI010000009.1"/>
</dbReference>
<organism evidence="7 8">
    <name type="scientific">Dongia sedimenti</name>
    <dbReference type="NCBI Taxonomy" id="3064282"/>
    <lineage>
        <taxon>Bacteria</taxon>
        <taxon>Pseudomonadati</taxon>
        <taxon>Pseudomonadota</taxon>
        <taxon>Alphaproteobacteria</taxon>
        <taxon>Rhodospirillales</taxon>
        <taxon>Dongiaceae</taxon>
        <taxon>Dongia</taxon>
    </lineage>
</organism>
<evidence type="ECO:0000256" key="3">
    <source>
        <dbReference type="ARBA" id="ARBA00022723"/>
    </source>
</evidence>
<evidence type="ECO:0000313" key="8">
    <source>
        <dbReference type="Proteomes" id="UP001230156"/>
    </source>
</evidence>
<dbReference type="Pfam" id="PF00753">
    <property type="entry name" value="Lactamase_B"/>
    <property type="match status" value="1"/>
</dbReference>
<dbReference type="EMBL" id="JAUYVI010000009">
    <property type="protein sequence ID" value="MDQ7251122.1"/>
    <property type="molecule type" value="Genomic_DNA"/>
</dbReference>
<feature type="domain" description="Metallo-beta-lactamase" evidence="6">
    <location>
        <begin position="34"/>
        <end position="259"/>
    </location>
</feature>
<keyword evidence="3" id="KW-0479">Metal-binding</keyword>
<dbReference type="InterPro" id="IPR036866">
    <property type="entry name" value="RibonucZ/Hydroxyglut_hydro"/>
</dbReference>
<evidence type="ECO:0000259" key="6">
    <source>
        <dbReference type="SMART" id="SM00849"/>
    </source>
</evidence>
<dbReference type="PANTHER" id="PTHR42978">
    <property type="entry name" value="QUORUM-QUENCHING LACTONASE YTNP-RELATED-RELATED"/>
    <property type="match status" value="1"/>
</dbReference>
<comment type="caution">
    <text evidence="7">The sequence shown here is derived from an EMBL/GenBank/DDBJ whole genome shotgun (WGS) entry which is preliminary data.</text>
</comment>
<evidence type="ECO:0000256" key="2">
    <source>
        <dbReference type="ARBA" id="ARBA00007749"/>
    </source>
</evidence>
<dbReference type="Proteomes" id="UP001230156">
    <property type="component" value="Unassembled WGS sequence"/>
</dbReference>
<gene>
    <name evidence="7" type="ORF">Q8A70_25775</name>
</gene>
<name>A0ABU0YTS0_9PROT</name>